<evidence type="ECO:0000313" key="2">
    <source>
        <dbReference type="Proteomes" id="UP001153331"/>
    </source>
</evidence>
<accession>A0ACC2IJN7</accession>
<reference evidence="1" key="1">
    <citation type="submission" date="2022-11" db="EMBL/GenBank/DDBJ databases">
        <title>Genome Sequence of Boeremia exigua.</title>
        <authorList>
            <person name="Buettner E."/>
        </authorList>
    </citation>
    <scope>NUCLEOTIDE SEQUENCE</scope>
    <source>
        <strain evidence="1">CU02</strain>
    </source>
</reference>
<proteinExistence type="predicted"/>
<dbReference type="Proteomes" id="UP001153331">
    <property type="component" value="Unassembled WGS sequence"/>
</dbReference>
<evidence type="ECO:0000313" key="1">
    <source>
        <dbReference type="EMBL" id="KAJ8115396.1"/>
    </source>
</evidence>
<sequence length="332" mass="37467">MIRRIHRRLGRPEPLDAPSIPGMQVVDWRIVELETSNVTVVLCHRDSALYVALLHDRSPPDLSQLTELSSVAEIETVLRLDALHLADIYPAFTAQYTLYLQKPCKKKKKVFVKHAKILDLIAATGMSVIRTLHASEITAHAGEFTAHEASICDLLAFQQHANIAEFLGVQVQDKLEFDFEGRKIAVPLGRNSFVGLVFTKYDCTLREMMDRPQKLNVKLCLQSVSAGIQYLHDLGFVHGDIRPDKIYVKRGYKDHFVIGDFGSAHETGSVITFKTGDPLWSRPKIVGVDTAEEYDDWAAFRKLIAYLVGKTGGKIEDYKEIQQERQSCTCNR</sequence>
<organism evidence="1 2">
    <name type="scientific">Boeremia exigua</name>
    <dbReference type="NCBI Taxonomy" id="749465"/>
    <lineage>
        <taxon>Eukaryota</taxon>
        <taxon>Fungi</taxon>
        <taxon>Dikarya</taxon>
        <taxon>Ascomycota</taxon>
        <taxon>Pezizomycotina</taxon>
        <taxon>Dothideomycetes</taxon>
        <taxon>Pleosporomycetidae</taxon>
        <taxon>Pleosporales</taxon>
        <taxon>Pleosporineae</taxon>
        <taxon>Didymellaceae</taxon>
        <taxon>Boeremia</taxon>
    </lineage>
</organism>
<dbReference type="EMBL" id="JAPHNI010000142">
    <property type="protein sequence ID" value="KAJ8115396.1"/>
    <property type="molecule type" value="Genomic_DNA"/>
</dbReference>
<keyword evidence="2" id="KW-1185">Reference proteome</keyword>
<comment type="caution">
    <text evidence="1">The sequence shown here is derived from an EMBL/GenBank/DDBJ whole genome shotgun (WGS) entry which is preliminary data.</text>
</comment>
<protein>
    <submittedName>
        <fullName evidence="1">Uncharacterized protein</fullName>
    </submittedName>
</protein>
<gene>
    <name evidence="1" type="ORF">OPT61_g2956</name>
</gene>
<name>A0ACC2IJN7_9PLEO</name>